<name>A0A5B7D2U9_PORTR</name>
<evidence type="ECO:0000313" key="3">
    <source>
        <dbReference type="Proteomes" id="UP000324222"/>
    </source>
</evidence>
<dbReference type="AlphaFoldDB" id="A0A5B7D2U9"/>
<comment type="caution">
    <text evidence="2">The sequence shown here is derived from an EMBL/GenBank/DDBJ whole genome shotgun (WGS) entry which is preliminary data.</text>
</comment>
<feature type="region of interest" description="Disordered" evidence="1">
    <location>
        <begin position="1"/>
        <end position="24"/>
    </location>
</feature>
<reference evidence="2 3" key="1">
    <citation type="submission" date="2019-05" db="EMBL/GenBank/DDBJ databases">
        <title>Another draft genome of Portunus trituberculatus and its Hox gene families provides insights of decapod evolution.</title>
        <authorList>
            <person name="Jeong J.-H."/>
            <person name="Song I."/>
            <person name="Kim S."/>
            <person name="Choi T."/>
            <person name="Kim D."/>
            <person name="Ryu S."/>
            <person name="Kim W."/>
        </authorList>
    </citation>
    <scope>NUCLEOTIDE SEQUENCE [LARGE SCALE GENOMIC DNA]</scope>
    <source>
        <tissue evidence="2">Muscle</tissue>
    </source>
</reference>
<keyword evidence="3" id="KW-1185">Reference proteome</keyword>
<proteinExistence type="predicted"/>
<dbReference type="Proteomes" id="UP000324222">
    <property type="component" value="Unassembled WGS sequence"/>
</dbReference>
<protein>
    <submittedName>
        <fullName evidence="2">Uncharacterized protein</fullName>
    </submittedName>
</protein>
<evidence type="ECO:0000256" key="1">
    <source>
        <dbReference type="SAM" id="MobiDB-lite"/>
    </source>
</evidence>
<organism evidence="2 3">
    <name type="scientific">Portunus trituberculatus</name>
    <name type="common">Swimming crab</name>
    <name type="synonym">Neptunus trituberculatus</name>
    <dbReference type="NCBI Taxonomy" id="210409"/>
    <lineage>
        <taxon>Eukaryota</taxon>
        <taxon>Metazoa</taxon>
        <taxon>Ecdysozoa</taxon>
        <taxon>Arthropoda</taxon>
        <taxon>Crustacea</taxon>
        <taxon>Multicrustacea</taxon>
        <taxon>Malacostraca</taxon>
        <taxon>Eumalacostraca</taxon>
        <taxon>Eucarida</taxon>
        <taxon>Decapoda</taxon>
        <taxon>Pleocyemata</taxon>
        <taxon>Brachyura</taxon>
        <taxon>Eubrachyura</taxon>
        <taxon>Portunoidea</taxon>
        <taxon>Portunidae</taxon>
        <taxon>Portuninae</taxon>
        <taxon>Portunus</taxon>
    </lineage>
</organism>
<evidence type="ECO:0000313" key="2">
    <source>
        <dbReference type="EMBL" id="MPC15969.1"/>
    </source>
</evidence>
<accession>A0A5B7D2U9</accession>
<sequence>MGKQPSEVRAGQGRAGQGKAGGRLISSTYEYRRIDTPRKLRNTSRLSVKNGVRRAARTVTAALYQ</sequence>
<dbReference type="EMBL" id="VSRR010000467">
    <property type="protein sequence ID" value="MPC15969.1"/>
    <property type="molecule type" value="Genomic_DNA"/>
</dbReference>
<gene>
    <name evidence="2" type="ORF">E2C01_008775</name>
</gene>